<reference evidence="2" key="1">
    <citation type="submission" date="2022-09" db="EMBL/GenBank/DDBJ databases">
        <title>Fusarium specimens isolated from Avocado Roots.</title>
        <authorList>
            <person name="Stajich J."/>
            <person name="Roper C."/>
            <person name="Heimlech-Rivalta G."/>
        </authorList>
    </citation>
    <scope>NUCLEOTIDE SEQUENCE</scope>
    <source>
        <strain evidence="2">CF00136</strain>
    </source>
</reference>
<protein>
    <submittedName>
        <fullName evidence="2">Uncharacterized protein</fullName>
    </submittedName>
</protein>
<proteinExistence type="predicted"/>
<keyword evidence="3" id="KW-1185">Reference proteome</keyword>
<gene>
    <name evidence="2" type="ORF">NW762_011642</name>
</gene>
<organism evidence="2 3">
    <name type="scientific">Fusarium torreyae</name>
    <dbReference type="NCBI Taxonomy" id="1237075"/>
    <lineage>
        <taxon>Eukaryota</taxon>
        <taxon>Fungi</taxon>
        <taxon>Dikarya</taxon>
        <taxon>Ascomycota</taxon>
        <taxon>Pezizomycotina</taxon>
        <taxon>Sordariomycetes</taxon>
        <taxon>Hypocreomycetidae</taxon>
        <taxon>Hypocreales</taxon>
        <taxon>Nectriaceae</taxon>
        <taxon>Fusarium</taxon>
    </lineage>
</organism>
<dbReference type="OrthoDB" id="5305386at2759"/>
<evidence type="ECO:0000313" key="2">
    <source>
        <dbReference type="EMBL" id="KAJ4250992.1"/>
    </source>
</evidence>
<feature type="compositionally biased region" description="Polar residues" evidence="1">
    <location>
        <begin position="322"/>
        <end position="338"/>
    </location>
</feature>
<dbReference type="AlphaFoldDB" id="A0A9W8V944"/>
<evidence type="ECO:0000256" key="1">
    <source>
        <dbReference type="SAM" id="MobiDB-lite"/>
    </source>
</evidence>
<accession>A0A9W8V944</accession>
<sequence length="338" mass="38234">MPLMRTWDHLDRLGNLPSDIEGCSLTLRFNNGPLRNSERGRRKVQPKPKFLDGEISDDTDYIKLNNNWDSSPKGEERRLICSFHCWEPHVDKYPTRFGKTDVDSRNTFRVLQGDKSGSAVGFVCERSGGSDIALAKLNDGIVFENKFMEMDAAPKKFLRSEEQNMGDHYMFDSFATGKQRVAGFGRCFTMGWTQDEPHHHLIVPQHGAHLMPVDEVKYIALEQGAYVTNSPEIIGKPQTRDSVCGSVLLRCKAKNHKRKNQPQKTLDEGGIGGMLHFCDLQFKNSSRADSFILYADSFDPLIDDNWTIVQDTLEDKVLTGQGEEQGSPSKKQKTMITD</sequence>
<name>A0A9W8V944_9HYPO</name>
<dbReference type="EMBL" id="JAOQAZ010000029">
    <property type="protein sequence ID" value="KAJ4250992.1"/>
    <property type="molecule type" value="Genomic_DNA"/>
</dbReference>
<feature type="region of interest" description="Disordered" evidence="1">
    <location>
        <begin position="318"/>
        <end position="338"/>
    </location>
</feature>
<comment type="caution">
    <text evidence="2">The sequence shown here is derived from an EMBL/GenBank/DDBJ whole genome shotgun (WGS) entry which is preliminary data.</text>
</comment>
<dbReference type="Proteomes" id="UP001152049">
    <property type="component" value="Unassembled WGS sequence"/>
</dbReference>
<evidence type="ECO:0000313" key="3">
    <source>
        <dbReference type="Proteomes" id="UP001152049"/>
    </source>
</evidence>